<dbReference type="PANTHER" id="PTHR13778:SF47">
    <property type="entry name" value="LIPOPOLYSACCHARIDE 1,3-GALACTOSYLTRANSFERASE"/>
    <property type="match status" value="1"/>
</dbReference>
<dbReference type="CDD" id="cd04194">
    <property type="entry name" value="GT8_A4GalT_like"/>
    <property type="match status" value="1"/>
</dbReference>
<dbReference type="EMBL" id="LT906446">
    <property type="protein sequence ID" value="SNU93679.1"/>
    <property type="molecule type" value="Genomic_DNA"/>
</dbReference>
<dbReference type="RefSeq" id="WP_051177574.1">
    <property type="nucleotide sequence ID" value="NZ_LT906446.1"/>
</dbReference>
<name>A0A239T885_9FIRM</name>
<dbReference type="InterPro" id="IPR029044">
    <property type="entry name" value="Nucleotide-diphossugar_trans"/>
</dbReference>
<dbReference type="EC" id="2.4.1.58" evidence="4"/>
<dbReference type="eggNOG" id="COG1442">
    <property type="taxonomic scope" value="Bacteria"/>
</dbReference>
<dbReference type="PANTHER" id="PTHR13778">
    <property type="entry name" value="GLYCOSYLTRANSFERASE 8 DOMAIN-CONTAINING PROTEIN"/>
    <property type="match status" value="1"/>
</dbReference>
<dbReference type="Gene3D" id="3.90.550.10">
    <property type="entry name" value="Spore Coat Polysaccharide Biosynthesis Protein SpsA, Chain A"/>
    <property type="match status" value="1"/>
</dbReference>
<organism evidence="4 5">
    <name type="scientific">Megamonas hypermegale</name>
    <dbReference type="NCBI Taxonomy" id="158847"/>
    <lineage>
        <taxon>Bacteria</taxon>
        <taxon>Bacillati</taxon>
        <taxon>Bacillota</taxon>
        <taxon>Negativicutes</taxon>
        <taxon>Selenomonadales</taxon>
        <taxon>Selenomonadaceae</taxon>
        <taxon>Megamonas</taxon>
    </lineage>
</organism>
<dbReference type="SUPFAM" id="SSF53448">
    <property type="entry name" value="Nucleotide-diphospho-sugar transferases"/>
    <property type="match status" value="1"/>
</dbReference>
<accession>A0A239T885</accession>
<dbReference type="InterPro" id="IPR050748">
    <property type="entry name" value="Glycosyltrans_8_dom-fam"/>
</dbReference>
<gene>
    <name evidence="4" type="primary">rfaJ_1</name>
    <name evidence="4" type="ORF">SAMEA4364220_00055</name>
</gene>
<keyword evidence="5" id="KW-1185">Reference proteome</keyword>
<proteinExistence type="predicted"/>
<keyword evidence="2 4" id="KW-0808">Transferase</keyword>
<evidence type="ECO:0000256" key="3">
    <source>
        <dbReference type="ARBA" id="ARBA00022723"/>
    </source>
</evidence>
<dbReference type="AlphaFoldDB" id="A0A239T885"/>
<dbReference type="Proteomes" id="UP000215383">
    <property type="component" value="Chromosome 1"/>
</dbReference>
<sequence>MYKFEKSLKNIINYSFLINTDNIIHIGYGIDNNYVRCCSTSIVSFLKNNLQQNFHFHIISSNINVDSISMLRLLAQQYNFNISIYIIDDNYFINLPTQKAFPTSMYFRFLLPIFNKNLSKILYVDADIICLNDIKKLLSFDLKDNIIAAVSDTKDMNESRNNNLNLKNHIYFNSGMMLINIQKWNEYNIFNKLIDILSSKVYDFKFPDQDALNLILTQKILYLPRKFNYFNGFYTWNKNSISNKEIILLHFTSSPKPWDLGWEVSSMSNDYNRDLYKIYENQTPWKNSLPVYPKHYRRLRIYSRDLYNHNYYLKSIKYYILYLLAKLKSRR</sequence>
<dbReference type="GO" id="GO:0008918">
    <property type="term" value="F:lipopolysaccharide 3-alpha-galactosyltransferase activity"/>
    <property type="evidence" value="ECO:0007669"/>
    <property type="project" value="InterPro"/>
</dbReference>
<dbReference type="GO" id="GO:0008919">
    <property type="term" value="F:lipopolysaccharide glucosyltransferase I activity"/>
    <property type="evidence" value="ECO:0007669"/>
    <property type="project" value="UniProtKB-EC"/>
</dbReference>
<evidence type="ECO:0000256" key="2">
    <source>
        <dbReference type="ARBA" id="ARBA00022679"/>
    </source>
</evidence>
<keyword evidence="3" id="KW-0479">Metal-binding</keyword>
<keyword evidence="1 4" id="KW-0328">Glycosyltransferase</keyword>
<dbReference type="GO" id="GO:0046872">
    <property type="term" value="F:metal ion binding"/>
    <property type="evidence" value="ECO:0007669"/>
    <property type="project" value="UniProtKB-KW"/>
</dbReference>
<reference evidence="4 5" key="1">
    <citation type="submission" date="2017-06" db="EMBL/GenBank/DDBJ databases">
        <authorList>
            <consortium name="Pathogen Informatics"/>
        </authorList>
    </citation>
    <scope>NUCLEOTIDE SEQUENCE [LARGE SCALE GENOMIC DNA]</scope>
    <source>
        <strain evidence="4 5">NCTC10570</strain>
    </source>
</reference>
<evidence type="ECO:0000313" key="4">
    <source>
        <dbReference type="EMBL" id="SNU93679.1"/>
    </source>
</evidence>
<dbReference type="GeneID" id="78506102"/>
<dbReference type="InterPro" id="IPR002495">
    <property type="entry name" value="Glyco_trans_8"/>
</dbReference>
<dbReference type="Pfam" id="PF01501">
    <property type="entry name" value="Glyco_transf_8"/>
    <property type="match status" value="1"/>
</dbReference>
<evidence type="ECO:0000256" key="1">
    <source>
        <dbReference type="ARBA" id="ARBA00022676"/>
    </source>
</evidence>
<protein>
    <submittedName>
        <fullName evidence="4">Lipopolysaccharide 1,2-glucosyltransferase</fullName>
        <ecNumber evidence="4">2.4.1.58</ecNumber>
    </submittedName>
</protein>
<evidence type="ECO:0000313" key="5">
    <source>
        <dbReference type="Proteomes" id="UP000215383"/>
    </source>
</evidence>